<protein>
    <recommendedName>
        <fullName evidence="5">Oxidoreductase</fullName>
    </recommendedName>
</protein>
<dbReference type="InterPro" id="IPR002347">
    <property type="entry name" value="SDR_fam"/>
</dbReference>
<dbReference type="GO" id="GO:0048038">
    <property type="term" value="F:quinone binding"/>
    <property type="evidence" value="ECO:0007669"/>
    <property type="project" value="TreeGrafter"/>
</dbReference>
<dbReference type="GO" id="GO:0006633">
    <property type="term" value="P:fatty acid biosynthetic process"/>
    <property type="evidence" value="ECO:0007669"/>
    <property type="project" value="TreeGrafter"/>
</dbReference>
<dbReference type="Pfam" id="PF00106">
    <property type="entry name" value="adh_short"/>
    <property type="match status" value="1"/>
</dbReference>
<dbReference type="CDD" id="cd05233">
    <property type="entry name" value="SDR_c"/>
    <property type="match status" value="1"/>
</dbReference>
<dbReference type="AlphaFoldDB" id="A0A9W8VFS6"/>
<gene>
    <name evidence="3" type="ORF">NW762_005366</name>
</gene>
<reference evidence="3" key="1">
    <citation type="submission" date="2022-09" db="EMBL/GenBank/DDBJ databases">
        <title>Fusarium specimens isolated from Avocado Roots.</title>
        <authorList>
            <person name="Stajich J."/>
            <person name="Roper C."/>
            <person name="Heimlech-Rivalta G."/>
        </authorList>
    </citation>
    <scope>NUCLEOTIDE SEQUENCE</scope>
    <source>
        <strain evidence="3">CF00136</strain>
    </source>
</reference>
<evidence type="ECO:0008006" key="5">
    <source>
        <dbReference type="Google" id="ProtNLM"/>
    </source>
</evidence>
<dbReference type="Gene3D" id="3.40.50.720">
    <property type="entry name" value="NAD(P)-binding Rossmann-like Domain"/>
    <property type="match status" value="1"/>
</dbReference>
<sequence length="276" mass="29362">MTAQKSGLVVIGAGGMGPAISQRLGSANRIFLADYSERVLDATARSLRESGYDVETHIIDVCHYDSVRRFAQHAAANSRLMTVINTAGISHAMGNARRVYEINLVGNANVLDAFVELLPPGSSFTTTASIAGHIRDFPQNLQKHLAEAPRDQLLQHEGLEIDGDSGYAYEVAKRGVILRVQAVLGQERGKGVRINVVSPGITATPMIETELASPEGDGIRQMINMTPVGTRAGTTHEIANAFAFLAGPESSFVNGADIVVDGGCLAVVRARRLAAM</sequence>
<dbReference type="EMBL" id="JAOQAZ010000008">
    <property type="protein sequence ID" value="KAJ4264172.1"/>
    <property type="molecule type" value="Genomic_DNA"/>
</dbReference>
<dbReference type="PANTHER" id="PTHR42760:SF133">
    <property type="entry name" value="3-OXOACYL-[ACYL-CARRIER-PROTEIN] REDUCTASE"/>
    <property type="match status" value="1"/>
</dbReference>
<evidence type="ECO:0000256" key="1">
    <source>
        <dbReference type="ARBA" id="ARBA00006484"/>
    </source>
</evidence>
<dbReference type="GO" id="GO:0016616">
    <property type="term" value="F:oxidoreductase activity, acting on the CH-OH group of donors, NAD or NADP as acceptor"/>
    <property type="evidence" value="ECO:0007669"/>
    <property type="project" value="TreeGrafter"/>
</dbReference>
<dbReference type="SUPFAM" id="SSF51735">
    <property type="entry name" value="NAD(P)-binding Rossmann-fold domains"/>
    <property type="match status" value="1"/>
</dbReference>
<evidence type="ECO:0000313" key="3">
    <source>
        <dbReference type="EMBL" id="KAJ4264172.1"/>
    </source>
</evidence>
<organism evidence="3 4">
    <name type="scientific">Fusarium torreyae</name>
    <dbReference type="NCBI Taxonomy" id="1237075"/>
    <lineage>
        <taxon>Eukaryota</taxon>
        <taxon>Fungi</taxon>
        <taxon>Dikarya</taxon>
        <taxon>Ascomycota</taxon>
        <taxon>Pezizomycotina</taxon>
        <taxon>Sordariomycetes</taxon>
        <taxon>Hypocreomycetidae</taxon>
        <taxon>Hypocreales</taxon>
        <taxon>Nectriaceae</taxon>
        <taxon>Fusarium</taxon>
    </lineage>
</organism>
<dbReference type="OrthoDB" id="5840532at2759"/>
<dbReference type="PRINTS" id="PR00081">
    <property type="entry name" value="GDHRDH"/>
</dbReference>
<keyword evidence="2" id="KW-0560">Oxidoreductase</keyword>
<dbReference type="Proteomes" id="UP001152049">
    <property type="component" value="Unassembled WGS sequence"/>
</dbReference>
<proteinExistence type="inferred from homology"/>
<accession>A0A9W8VFS6</accession>
<evidence type="ECO:0000256" key="2">
    <source>
        <dbReference type="ARBA" id="ARBA00023002"/>
    </source>
</evidence>
<dbReference type="PANTHER" id="PTHR42760">
    <property type="entry name" value="SHORT-CHAIN DEHYDROGENASES/REDUCTASES FAMILY MEMBER"/>
    <property type="match status" value="1"/>
</dbReference>
<evidence type="ECO:0000313" key="4">
    <source>
        <dbReference type="Proteomes" id="UP001152049"/>
    </source>
</evidence>
<dbReference type="Pfam" id="PF13561">
    <property type="entry name" value="adh_short_C2"/>
    <property type="match status" value="1"/>
</dbReference>
<keyword evidence="4" id="KW-1185">Reference proteome</keyword>
<dbReference type="InterPro" id="IPR036291">
    <property type="entry name" value="NAD(P)-bd_dom_sf"/>
</dbReference>
<comment type="similarity">
    <text evidence="1">Belongs to the short-chain dehydrogenases/reductases (SDR) family.</text>
</comment>
<comment type="caution">
    <text evidence="3">The sequence shown here is derived from an EMBL/GenBank/DDBJ whole genome shotgun (WGS) entry which is preliminary data.</text>
</comment>
<name>A0A9W8VFS6_9HYPO</name>